<gene>
    <name evidence="6" type="ordered locus">Toce_1592</name>
</gene>
<dbReference type="Gene3D" id="3.40.640.10">
    <property type="entry name" value="Type I PLP-dependent aspartate aminotransferase-like (Major domain)"/>
    <property type="match status" value="1"/>
</dbReference>
<dbReference type="RefSeq" id="WP_013276360.1">
    <property type="nucleotide sequence ID" value="NC_014377.1"/>
</dbReference>
<dbReference type="GO" id="GO:0008483">
    <property type="term" value="F:transaminase activity"/>
    <property type="evidence" value="ECO:0007669"/>
    <property type="project" value="UniProtKB-KW"/>
</dbReference>
<dbReference type="PANTHER" id="PTHR30244">
    <property type="entry name" value="TRANSAMINASE"/>
    <property type="match status" value="1"/>
</dbReference>
<reference evidence="6 7" key="1">
    <citation type="journal article" date="2010" name="Stand. Genomic Sci.">
        <title>Complete genome sequence of Thermosediminibacter oceani type strain (JW/IW-1228P).</title>
        <authorList>
            <person name="Pitluck S."/>
            <person name="Yasawong M."/>
            <person name="Munk C."/>
            <person name="Nolan M."/>
            <person name="Lapidus A."/>
            <person name="Lucas S."/>
            <person name="Glavina Del Rio T."/>
            <person name="Tice H."/>
            <person name="Cheng J.F."/>
            <person name="Bruce D."/>
            <person name="Detter C."/>
            <person name="Tapia R."/>
            <person name="Han C."/>
            <person name="Goodwin L."/>
            <person name="Liolios K."/>
            <person name="Ivanova N."/>
            <person name="Mavromatis K."/>
            <person name="Mikhailova N."/>
            <person name="Pati A."/>
            <person name="Chen A."/>
            <person name="Palaniappan K."/>
            <person name="Land M."/>
            <person name="Hauser L."/>
            <person name="Chang Y.J."/>
            <person name="Jeffries C.D."/>
            <person name="Rohde M."/>
            <person name="Spring S."/>
            <person name="Sikorski J."/>
            <person name="Goker M."/>
            <person name="Woyke T."/>
            <person name="Bristow J."/>
            <person name="Eisen J.A."/>
            <person name="Markowitz V."/>
            <person name="Hugenholtz P."/>
            <person name="Kyrpides N.C."/>
            <person name="Klenk H.P."/>
        </authorList>
    </citation>
    <scope>NUCLEOTIDE SEQUENCE [LARGE SCALE GENOMIC DNA]</scope>
    <source>
        <strain evidence="7">ATCC BAA-1034 / DSM 16646 / JW/IW-1228P</strain>
    </source>
</reference>
<dbReference type="Gene3D" id="3.90.1150.10">
    <property type="entry name" value="Aspartate Aminotransferase, domain 1"/>
    <property type="match status" value="1"/>
</dbReference>
<dbReference type="PANTHER" id="PTHR30244:SF36">
    <property type="entry name" value="3-OXO-GLUCOSE-6-PHOSPHATE:GLUTAMATE AMINOTRANSFERASE"/>
    <property type="match status" value="1"/>
</dbReference>
<dbReference type="EMBL" id="CP002131">
    <property type="protein sequence ID" value="ADL08332.1"/>
    <property type="molecule type" value="Genomic_DNA"/>
</dbReference>
<keyword evidence="7" id="KW-1185">Reference proteome</keyword>
<dbReference type="eggNOG" id="COG0399">
    <property type="taxonomic scope" value="Bacteria"/>
</dbReference>
<dbReference type="PIRSF" id="PIRSF000390">
    <property type="entry name" value="PLP_StrS"/>
    <property type="match status" value="1"/>
</dbReference>
<dbReference type="GO" id="GO:0030170">
    <property type="term" value="F:pyridoxal phosphate binding"/>
    <property type="evidence" value="ECO:0007669"/>
    <property type="project" value="TreeGrafter"/>
</dbReference>
<feature type="active site" description="Proton acceptor" evidence="3">
    <location>
        <position position="186"/>
    </location>
</feature>
<dbReference type="OrthoDB" id="9810913at2"/>
<evidence type="ECO:0000256" key="1">
    <source>
        <dbReference type="ARBA" id="ARBA00022898"/>
    </source>
</evidence>
<dbReference type="InterPro" id="IPR015422">
    <property type="entry name" value="PyrdxlP-dep_Trfase_small"/>
</dbReference>
<dbReference type="SUPFAM" id="SSF53383">
    <property type="entry name" value="PLP-dependent transferases"/>
    <property type="match status" value="1"/>
</dbReference>
<dbReference type="InterPro" id="IPR015424">
    <property type="entry name" value="PyrdxlP-dep_Trfase"/>
</dbReference>
<protein>
    <submittedName>
        <fullName evidence="6">DegT/DnrJ/EryC1/StrS aminotransferase</fullName>
    </submittedName>
</protein>
<dbReference type="InterPro" id="IPR015421">
    <property type="entry name" value="PyrdxlP-dep_Trfase_major"/>
</dbReference>
<feature type="modified residue" description="N6-(pyridoxal phosphate)lysine" evidence="4">
    <location>
        <position position="186"/>
    </location>
</feature>
<dbReference type="GO" id="GO:0000271">
    <property type="term" value="P:polysaccharide biosynthetic process"/>
    <property type="evidence" value="ECO:0007669"/>
    <property type="project" value="TreeGrafter"/>
</dbReference>
<name>D9RYA8_THEOJ</name>
<accession>D9RYA8</accession>
<evidence type="ECO:0000256" key="5">
    <source>
        <dbReference type="RuleBase" id="RU004508"/>
    </source>
</evidence>
<dbReference type="HOGENOM" id="CLU_033332_6_0_9"/>
<organism evidence="6 7">
    <name type="scientific">Thermosediminibacter oceani (strain ATCC BAA-1034 / DSM 16646 / JW/IW-1228P)</name>
    <dbReference type="NCBI Taxonomy" id="555079"/>
    <lineage>
        <taxon>Bacteria</taxon>
        <taxon>Bacillati</taxon>
        <taxon>Bacillota</taxon>
        <taxon>Clostridia</taxon>
        <taxon>Thermosediminibacterales</taxon>
        <taxon>Thermosediminibacteraceae</taxon>
        <taxon>Thermosediminibacter</taxon>
    </lineage>
</organism>
<dbReference type="Pfam" id="PF01041">
    <property type="entry name" value="DegT_DnrJ_EryC1"/>
    <property type="match status" value="1"/>
</dbReference>
<sequence>MQINFLDLKTQYETIKEEIKNVLLAAVESGQYIMGPNVKVFEQEIASYLGVKHAIAVANGTDALVMTLDALRIGPGDEVITSPYTFFASAECISRVGAKPVFTDIDADTLNMNPEEIEKKITEKTKAIIPVHIFGQAADIERIMAIAEKYGLHVIEDACQAIGAEINGRKLGTIGKAGCFSFFPTKNLGAYGDGGLVVTNDDDLAEKIKLLRVHGSRVKYFHTIIGYNSRLDEIQAAILRVKLKHIDAWNEARRQKAKLYNELLQNTPVKTPGVKDEKSHVYHLYTILAPERDELKKYLEQKGIPTGIYYPLPLHLQEAYKNLGYKKGDLPVAEETCEKNLSLPLYPELPEKHIKYIADAIIEYYKKG</sequence>
<proteinExistence type="inferred from homology"/>
<evidence type="ECO:0000313" key="7">
    <source>
        <dbReference type="Proteomes" id="UP000000272"/>
    </source>
</evidence>
<evidence type="ECO:0000256" key="3">
    <source>
        <dbReference type="PIRSR" id="PIRSR000390-1"/>
    </source>
</evidence>
<evidence type="ECO:0000313" key="6">
    <source>
        <dbReference type="EMBL" id="ADL08332.1"/>
    </source>
</evidence>
<evidence type="ECO:0000256" key="2">
    <source>
        <dbReference type="ARBA" id="ARBA00037999"/>
    </source>
</evidence>
<dbReference type="InterPro" id="IPR000653">
    <property type="entry name" value="DegT/StrS_aminotransferase"/>
</dbReference>
<keyword evidence="6" id="KW-0808">Transferase</keyword>
<dbReference type="CDD" id="cd00616">
    <property type="entry name" value="AHBA_syn"/>
    <property type="match status" value="1"/>
</dbReference>
<keyword evidence="1 4" id="KW-0663">Pyridoxal phosphate</keyword>
<dbReference type="FunFam" id="3.40.640.10:FF:000089">
    <property type="entry name" value="Aminotransferase, DegT/DnrJ/EryC1/StrS family"/>
    <property type="match status" value="1"/>
</dbReference>
<keyword evidence="6" id="KW-0032">Aminotransferase</keyword>
<dbReference type="AlphaFoldDB" id="D9RYA8"/>
<dbReference type="Proteomes" id="UP000000272">
    <property type="component" value="Chromosome"/>
</dbReference>
<dbReference type="KEGG" id="toc:Toce_1592"/>
<dbReference type="STRING" id="555079.Toce_1592"/>
<comment type="similarity">
    <text evidence="2 5">Belongs to the DegT/DnrJ/EryC1 family.</text>
</comment>
<evidence type="ECO:0000256" key="4">
    <source>
        <dbReference type="PIRSR" id="PIRSR000390-2"/>
    </source>
</evidence>